<evidence type="ECO:0000256" key="1">
    <source>
        <dbReference type="SAM" id="Phobius"/>
    </source>
</evidence>
<evidence type="ECO:0000313" key="2">
    <source>
        <dbReference type="EMBL" id="CAG8493125.1"/>
    </source>
</evidence>
<sequence>MKNNTIPDMEKCTTCTITILYPFAALVYMYVLPFFQQNGIYTCDVCLHKIFKYFCVSEGEECDSNELNNNRQQLFRFALVNRHWCDTAIPLLWRRPFPLISANANAVFISTLLNCFDNNDNNELEAKPLFHYNIFIKQITWQKFKRYHNQQESRKNDAPESHFKTFKAICHNLIDSPVNFFFEITIDYNYNIFQITNSKASLGRSLKISLIDGAELLNSASKTCLNLSTLEIIASLSLICHRGIYPEYWIFYDYHDIDQFINELGLSIPGYLRFSADSLNTFLHGVKVIHFKSLEFPQSYISEEHLEFILKAIKDSNLDVGIQQIETSMTSN</sequence>
<keyword evidence="1" id="KW-0812">Transmembrane</keyword>
<accession>A0A9N8WR54</accession>
<protein>
    <submittedName>
        <fullName evidence="2">3121_t:CDS:1</fullName>
    </submittedName>
</protein>
<organism evidence="2 3">
    <name type="scientific">Ambispora gerdemannii</name>
    <dbReference type="NCBI Taxonomy" id="144530"/>
    <lineage>
        <taxon>Eukaryota</taxon>
        <taxon>Fungi</taxon>
        <taxon>Fungi incertae sedis</taxon>
        <taxon>Mucoromycota</taxon>
        <taxon>Glomeromycotina</taxon>
        <taxon>Glomeromycetes</taxon>
        <taxon>Archaeosporales</taxon>
        <taxon>Ambisporaceae</taxon>
        <taxon>Ambispora</taxon>
    </lineage>
</organism>
<keyword evidence="1" id="KW-0472">Membrane</keyword>
<keyword evidence="3" id="KW-1185">Reference proteome</keyword>
<name>A0A9N8WR54_9GLOM</name>
<dbReference type="EMBL" id="CAJVPL010000405">
    <property type="protein sequence ID" value="CAG8493125.1"/>
    <property type="molecule type" value="Genomic_DNA"/>
</dbReference>
<dbReference type="AlphaFoldDB" id="A0A9N8WR54"/>
<gene>
    <name evidence="2" type="ORF">AGERDE_LOCUS3857</name>
</gene>
<comment type="caution">
    <text evidence="2">The sequence shown here is derived from an EMBL/GenBank/DDBJ whole genome shotgun (WGS) entry which is preliminary data.</text>
</comment>
<evidence type="ECO:0000313" key="3">
    <source>
        <dbReference type="Proteomes" id="UP000789831"/>
    </source>
</evidence>
<dbReference type="Proteomes" id="UP000789831">
    <property type="component" value="Unassembled WGS sequence"/>
</dbReference>
<dbReference type="OrthoDB" id="2320818at2759"/>
<proteinExistence type="predicted"/>
<keyword evidence="1" id="KW-1133">Transmembrane helix</keyword>
<feature type="transmembrane region" description="Helical" evidence="1">
    <location>
        <begin position="12"/>
        <end position="35"/>
    </location>
</feature>
<reference evidence="2" key="1">
    <citation type="submission" date="2021-06" db="EMBL/GenBank/DDBJ databases">
        <authorList>
            <person name="Kallberg Y."/>
            <person name="Tangrot J."/>
            <person name="Rosling A."/>
        </authorList>
    </citation>
    <scope>NUCLEOTIDE SEQUENCE</scope>
    <source>
        <strain evidence="2">MT106</strain>
    </source>
</reference>